<protein>
    <submittedName>
        <fullName evidence="2">NAD(P)H-dependent oxidoreductase</fullName>
    </submittedName>
</protein>
<dbReference type="AlphaFoldDB" id="A0AAU3GYH1"/>
<dbReference type="GO" id="GO:0010181">
    <property type="term" value="F:FMN binding"/>
    <property type="evidence" value="ECO:0007669"/>
    <property type="project" value="TreeGrafter"/>
</dbReference>
<organism evidence="2">
    <name type="scientific">Streptomyces sp. NBC_01401</name>
    <dbReference type="NCBI Taxonomy" id="2903854"/>
    <lineage>
        <taxon>Bacteria</taxon>
        <taxon>Bacillati</taxon>
        <taxon>Actinomycetota</taxon>
        <taxon>Actinomycetes</taxon>
        <taxon>Kitasatosporales</taxon>
        <taxon>Streptomycetaceae</taxon>
        <taxon>Streptomyces</taxon>
    </lineage>
</organism>
<dbReference type="Pfam" id="PF03358">
    <property type="entry name" value="FMN_red"/>
    <property type="match status" value="1"/>
</dbReference>
<dbReference type="InterPro" id="IPR005025">
    <property type="entry name" value="FMN_Rdtase-like_dom"/>
</dbReference>
<dbReference type="GO" id="GO:0005829">
    <property type="term" value="C:cytosol"/>
    <property type="evidence" value="ECO:0007669"/>
    <property type="project" value="TreeGrafter"/>
</dbReference>
<gene>
    <name evidence="2" type="ORF">OG626_23395</name>
</gene>
<name>A0AAU3GYH1_9ACTN</name>
<dbReference type="InterPro" id="IPR050712">
    <property type="entry name" value="NAD(P)H-dep_reductase"/>
</dbReference>
<accession>A0AAU3GYH1</accession>
<dbReference type="GO" id="GO:0016491">
    <property type="term" value="F:oxidoreductase activity"/>
    <property type="evidence" value="ECO:0007669"/>
    <property type="project" value="InterPro"/>
</dbReference>
<dbReference type="PANTHER" id="PTHR30543">
    <property type="entry name" value="CHROMATE REDUCTASE"/>
    <property type="match status" value="1"/>
</dbReference>
<dbReference type="Gene3D" id="3.40.50.360">
    <property type="match status" value="1"/>
</dbReference>
<feature type="domain" description="NADPH-dependent FMN reductase-like" evidence="1">
    <location>
        <begin position="5"/>
        <end position="153"/>
    </location>
</feature>
<sequence length="210" mass="22535">MSDLKIAVVVGSTRPGRKGRAVAEWVVAHAEGRSGTRYELVDLLDFPLPLLDEPLSAKATGPGGYTRDHTKAWAAKIAEYDGFVFVTPEYNHSLSGALKNAIDFLYEEWTNKAAALVGYGAAGGTRAIEHLRGILSEVQVAHVQQQLSFSAFTDFVGYRTPDAALAPSDIQKTFADTMFAQLETWAGALRPVREASATHGGAASGADRVR</sequence>
<dbReference type="SUPFAM" id="SSF52218">
    <property type="entry name" value="Flavoproteins"/>
    <property type="match status" value="1"/>
</dbReference>
<proteinExistence type="predicted"/>
<evidence type="ECO:0000313" key="2">
    <source>
        <dbReference type="EMBL" id="WTY97624.1"/>
    </source>
</evidence>
<reference evidence="2" key="1">
    <citation type="submission" date="2022-10" db="EMBL/GenBank/DDBJ databases">
        <title>The complete genomes of actinobacterial strains from the NBC collection.</title>
        <authorList>
            <person name="Joergensen T.S."/>
            <person name="Alvarez Arevalo M."/>
            <person name="Sterndorff E.B."/>
            <person name="Faurdal D."/>
            <person name="Vuksanovic O."/>
            <person name="Mourched A.-S."/>
            <person name="Charusanti P."/>
            <person name="Shaw S."/>
            <person name="Blin K."/>
            <person name="Weber T."/>
        </authorList>
    </citation>
    <scope>NUCLEOTIDE SEQUENCE</scope>
    <source>
        <strain evidence="2">NBC_01401</strain>
    </source>
</reference>
<dbReference type="EMBL" id="CP109535">
    <property type="protein sequence ID" value="WTY97624.1"/>
    <property type="molecule type" value="Genomic_DNA"/>
</dbReference>
<dbReference type="InterPro" id="IPR029039">
    <property type="entry name" value="Flavoprotein-like_sf"/>
</dbReference>
<evidence type="ECO:0000259" key="1">
    <source>
        <dbReference type="Pfam" id="PF03358"/>
    </source>
</evidence>
<dbReference type="PANTHER" id="PTHR30543:SF21">
    <property type="entry name" value="NAD(P)H-DEPENDENT FMN REDUCTASE LOT6"/>
    <property type="match status" value="1"/>
</dbReference>